<dbReference type="AlphaFoldDB" id="A0A4U1CJ19"/>
<dbReference type="EMBL" id="SWBR01000004">
    <property type="protein sequence ID" value="TKC06534.1"/>
    <property type="molecule type" value="Genomic_DNA"/>
</dbReference>
<name>A0A4U1CJ19_9SPHI</name>
<protein>
    <submittedName>
        <fullName evidence="2">Class I SAM-dependent methyltransferase</fullName>
    </submittedName>
</protein>
<keyword evidence="2" id="KW-0808">Transferase</keyword>
<dbReference type="RefSeq" id="WP_136842597.1">
    <property type="nucleotide sequence ID" value="NZ_SWBR01000004.1"/>
</dbReference>
<dbReference type="Proteomes" id="UP000309488">
    <property type="component" value="Unassembled WGS sequence"/>
</dbReference>
<dbReference type="GO" id="GO:0008168">
    <property type="term" value="F:methyltransferase activity"/>
    <property type="evidence" value="ECO:0007669"/>
    <property type="project" value="UniProtKB-KW"/>
</dbReference>
<dbReference type="SUPFAM" id="SSF53335">
    <property type="entry name" value="S-adenosyl-L-methionine-dependent methyltransferases"/>
    <property type="match status" value="1"/>
</dbReference>
<dbReference type="OrthoDB" id="9800454at2"/>
<organism evidence="2 3">
    <name type="scientific">Pedobacter polaris</name>
    <dbReference type="NCBI Taxonomy" id="2571273"/>
    <lineage>
        <taxon>Bacteria</taxon>
        <taxon>Pseudomonadati</taxon>
        <taxon>Bacteroidota</taxon>
        <taxon>Sphingobacteriia</taxon>
        <taxon>Sphingobacteriales</taxon>
        <taxon>Sphingobacteriaceae</taxon>
        <taxon>Pedobacter</taxon>
    </lineage>
</organism>
<dbReference type="Gene3D" id="3.40.50.150">
    <property type="entry name" value="Vaccinia Virus protein VP39"/>
    <property type="match status" value="1"/>
</dbReference>
<comment type="caution">
    <text evidence="2">The sequence shown here is derived from an EMBL/GenBank/DDBJ whole genome shotgun (WGS) entry which is preliminary data.</text>
</comment>
<dbReference type="GO" id="GO:0032259">
    <property type="term" value="P:methylation"/>
    <property type="evidence" value="ECO:0007669"/>
    <property type="project" value="UniProtKB-KW"/>
</dbReference>
<dbReference type="InterPro" id="IPR041698">
    <property type="entry name" value="Methyltransf_25"/>
</dbReference>
<feature type="domain" description="Methyltransferase" evidence="1">
    <location>
        <begin position="41"/>
        <end position="135"/>
    </location>
</feature>
<keyword evidence="2" id="KW-0489">Methyltransferase</keyword>
<keyword evidence="3" id="KW-1185">Reference proteome</keyword>
<accession>A0A4U1CJ19</accession>
<dbReference type="CDD" id="cd02440">
    <property type="entry name" value="AdoMet_MTases"/>
    <property type="match status" value="1"/>
</dbReference>
<proteinExistence type="predicted"/>
<dbReference type="Pfam" id="PF13649">
    <property type="entry name" value="Methyltransf_25"/>
    <property type="match status" value="1"/>
</dbReference>
<evidence type="ECO:0000313" key="3">
    <source>
        <dbReference type="Proteomes" id="UP000309488"/>
    </source>
</evidence>
<gene>
    <name evidence="2" type="ORF">FA048_15085</name>
</gene>
<reference evidence="2 3" key="1">
    <citation type="submission" date="2019-04" db="EMBL/GenBank/DDBJ databases">
        <title>Pedobacter sp. RP-3-22 sp. nov., isolated from Arctic soil.</title>
        <authorList>
            <person name="Dahal R.H."/>
            <person name="Kim D.-U."/>
        </authorList>
    </citation>
    <scope>NUCLEOTIDE SEQUENCE [LARGE SCALE GENOMIC DNA]</scope>
    <source>
        <strain evidence="2 3">RP-3-22</strain>
    </source>
</reference>
<evidence type="ECO:0000259" key="1">
    <source>
        <dbReference type="Pfam" id="PF13649"/>
    </source>
</evidence>
<sequence>MDVQMRLYWESYSEDFTTDDLIRTLHNPLRDYESDFVDGAIVDIGCGQTTFLFEYINSGRKLIGIDNDQYQLDSLKNRINSLAHEGVNIELYNLTLLRNSLPKETYSVVFLANILHFFNLQQCNKILGQVKENLAIGSFVYVWTHSDKYYMNNPGNSENNEYFKHYFTLADLDSLFIPLGFKRLMHSEKERLFSEKEMQTQKKWLEKYLDHLEIFDKQERASIIKENWKNNPEADIMCIYKLP</sequence>
<evidence type="ECO:0000313" key="2">
    <source>
        <dbReference type="EMBL" id="TKC06534.1"/>
    </source>
</evidence>
<dbReference type="InterPro" id="IPR029063">
    <property type="entry name" value="SAM-dependent_MTases_sf"/>
</dbReference>